<evidence type="ECO:0008006" key="4">
    <source>
        <dbReference type="Google" id="ProtNLM"/>
    </source>
</evidence>
<feature type="compositionally biased region" description="Acidic residues" evidence="1">
    <location>
        <begin position="108"/>
        <end position="121"/>
    </location>
</feature>
<dbReference type="FunFam" id="3.40.50.1000:FF:000078">
    <property type="entry name" value="Bifunctional polynucleotide phosphatase/kinase"/>
    <property type="match status" value="1"/>
</dbReference>
<dbReference type="EMBL" id="AJWJ01000006">
    <property type="protein sequence ID" value="KAF2078327.1"/>
    <property type="molecule type" value="Genomic_DNA"/>
</dbReference>
<feature type="region of interest" description="Disordered" evidence="1">
    <location>
        <begin position="62"/>
        <end position="150"/>
    </location>
</feature>
<dbReference type="InterPro" id="IPR013954">
    <property type="entry name" value="PNK3P"/>
</dbReference>
<dbReference type="Pfam" id="PF08645">
    <property type="entry name" value="PNK3P"/>
    <property type="match status" value="1"/>
</dbReference>
<evidence type="ECO:0000313" key="3">
    <source>
        <dbReference type="Proteomes" id="UP000695562"/>
    </source>
</evidence>
<dbReference type="Gene3D" id="3.40.50.1000">
    <property type="entry name" value="HAD superfamily/HAD-like"/>
    <property type="match status" value="1"/>
</dbReference>
<gene>
    <name evidence="2" type="ORF">CYY_000311</name>
</gene>
<dbReference type="OrthoDB" id="19045at2759"/>
<dbReference type="GO" id="GO:0046404">
    <property type="term" value="F:ATP-dependent polydeoxyribonucleotide 5'-hydroxyl-kinase activity"/>
    <property type="evidence" value="ECO:0007669"/>
    <property type="project" value="TreeGrafter"/>
</dbReference>
<evidence type="ECO:0000313" key="2">
    <source>
        <dbReference type="EMBL" id="KAF2078327.1"/>
    </source>
</evidence>
<dbReference type="InterPro" id="IPR006549">
    <property type="entry name" value="HAD-SF_hydro_IIIA"/>
</dbReference>
<dbReference type="GO" id="GO:0006281">
    <property type="term" value="P:DNA repair"/>
    <property type="evidence" value="ECO:0007669"/>
    <property type="project" value="TreeGrafter"/>
</dbReference>
<dbReference type="InterPro" id="IPR023214">
    <property type="entry name" value="HAD_sf"/>
</dbReference>
<dbReference type="NCBIfam" id="TIGR01662">
    <property type="entry name" value="HAD-SF-IIIA"/>
    <property type="match status" value="1"/>
</dbReference>
<reference evidence="2" key="1">
    <citation type="submission" date="2020-01" db="EMBL/GenBank/DDBJ databases">
        <title>Development of genomics and gene disruption for Polysphondylium violaceum indicates a role for the polyketide synthase stlB in stalk morphogenesis.</title>
        <authorList>
            <person name="Narita B."/>
            <person name="Kawabe Y."/>
            <person name="Kin K."/>
            <person name="Saito T."/>
            <person name="Gibbs R."/>
            <person name="Kuspa A."/>
            <person name="Muzny D."/>
            <person name="Queller D."/>
            <person name="Richards S."/>
            <person name="Strassman J."/>
            <person name="Sucgang R."/>
            <person name="Worley K."/>
            <person name="Schaap P."/>
        </authorList>
    </citation>
    <scope>NUCLEOTIDE SEQUENCE</scope>
    <source>
        <strain evidence="2">QSvi11</strain>
    </source>
</reference>
<dbReference type="InterPro" id="IPR006551">
    <property type="entry name" value="Polynucleotide_phosphatase"/>
</dbReference>
<feature type="compositionally biased region" description="Polar residues" evidence="1">
    <location>
        <begin position="122"/>
        <end position="137"/>
    </location>
</feature>
<accession>A0A8J4Q4U2</accession>
<dbReference type="InterPro" id="IPR027417">
    <property type="entry name" value="P-loop_NTPase"/>
</dbReference>
<dbReference type="FunFam" id="3.40.50.300:FF:000737">
    <property type="entry name" value="Bifunctional polynucleotide phosphatase/kinase"/>
    <property type="match status" value="1"/>
</dbReference>
<sequence>MYTREELVGKTFKQIQGISKRFKIKANQKKDDLIEEILEYIKDNNISKTKVAKTTTTKLIHKKPTVPVRRTKPEEKEEDSEESESEEEKVVENVKKVDKADEAMKEAEAEEEEEEEEEQESNDAVSPDTTSSTNGLRSTPGECNGNSTNGKWVKLLNGSVITYSSEPLSRTKVASFDMDSTLIETKSGKTFPTSADDWVWWNKCVPDRLKQLHKDGYQVVIFTNQGGIKTGSQHSAAKATQIQTKISNLQKELGIPLMTFIACADDINRKPSRKMWDLMIDDYATVQVNHAESFYCGDAAGRPAKDGRKADFSAGDLGFAKTVGIKFETPESFFLGEPLDLPSPTSHLPKVPTTGNPIKDCPEIVSKDFELVIFVGWPASGKSTFARKYFVPAGYAHVNQDTLGSKAKCLKAAAESLSKKQSTVIDNTNPQASTRAEYIEIAKKYGASIRCFVFNTERSMAEHLNYYRERKQGVKHISSMVYNIFNKNCQTPTEKEGFKKVHQVDFILDVSPSDQALFDIPPPKKSKINKN</sequence>
<protein>
    <recommendedName>
        <fullName evidence="4">SAP DNA-binding domain-containing protein</fullName>
    </recommendedName>
</protein>
<dbReference type="SUPFAM" id="SSF52540">
    <property type="entry name" value="P-loop containing nucleoside triphosphate hydrolases"/>
    <property type="match status" value="1"/>
</dbReference>
<dbReference type="GO" id="GO:0003690">
    <property type="term" value="F:double-stranded DNA binding"/>
    <property type="evidence" value="ECO:0007669"/>
    <property type="project" value="TreeGrafter"/>
</dbReference>
<dbReference type="InterPro" id="IPR036412">
    <property type="entry name" value="HAD-like_sf"/>
</dbReference>
<proteinExistence type="predicted"/>
<dbReference type="NCBIfam" id="TIGR01664">
    <property type="entry name" value="DNA-3'-Pase"/>
    <property type="match status" value="1"/>
</dbReference>
<feature type="compositionally biased region" description="Acidic residues" evidence="1">
    <location>
        <begin position="76"/>
        <end position="87"/>
    </location>
</feature>
<dbReference type="SUPFAM" id="SSF56784">
    <property type="entry name" value="HAD-like"/>
    <property type="match status" value="1"/>
</dbReference>
<dbReference type="PANTHER" id="PTHR12083:SF9">
    <property type="entry name" value="BIFUNCTIONAL POLYNUCLEOTIDE PHOSPHATASE_KINASE"/>
    <property type="match status" value="1"/>
</dbReference>
<feature type="compositionally biased region" description="Basic and acidic residues" evidence="1">
    <location>
        <begin position="88"/>
        <end position="107"/>
    </location>
</feature>
<name>A0A8J4Q4U2_9MYCE</name>
<evidence type="ECO:0000256" key="1">
    <source>
        <dbReference type="SAM" id="MobiDB-lite"/>
    </source>
</evidence>
<organism evidence="2 3">
    <name type="scientific">Polysphondylium violaceum</name>
    <dbReference type="NCBI Taxonomy" id="133409"/>
    <lineage>
        <taxon>Eukaryota</taxon>
        <taxon>Amoebozoa</taxon>
        <taxon>Evosea</taxon>
        <taxon>Eumycetozoa</taxon>
        <taxon>Dictyostelia</taxon>
        <taxon>Dictyosteliales</taxon>
        <taxon>Dictyosteliaceae</taxon>
        <taxon>Polysphondylium</taxon>
    </lineage>
</organism>
<dbReference type="GO" id="GO:0046403">
    <property type="term" value="F:polynucleotide 3'-phosphatase activity"/>
    <property type="evidence" value="ECO:0007669"/>
    <property type="project" value="TreeGrafter"/>
</dbReference>
<comment type="caution">
    <text evidence="2">The sequence shown here is derived from an EMBL/GenBank/DDBJ whole genome shotgun (WGS) entry which is preliminary data.</text>
</comment>
<dbReference type="AlphaFoldDB" id="A0A8J4Q4U2"/>
<keyword evidence="3" id="KW-1185">Reference proteome</keyword>
<dbReference type="Pfam" id="PF13671">
    <property type="entry name" value="AAA_33"/>
    <property type="match status" value="1"/>
</dbReference>
<dbReference type="PANTHER" id="PTHR12083">
    <property type="entry name" value="BIFUNCTIONAL POLYNUCLEOTIDE PHOSPHATASE/KINASE"/>
    <property type="match status" value="1"/>
</dbReference>
<dbReference type="Gene3D" id="3.40.50.300">
    <property type="entry name" value="P-loop containing nucleotide triphosphate hydrolases"/>
    <property type="match status" value="1"/>
</dbReference>
<dbReference type="Proteomes" id="UP000695562">
    <property type="component" value="Unassembled WGS sequence"/>
</dbReference>